<keyword evidence="1 6" id="KW-0819">tRNA processing</keyword>
<feature type="binding site" evidence="6">
    <location>
        <position position="107"/>
    </location>
    <ligand>
        <name>Zn(2+)</name>
        <dbReference type="ChEBI" id="CHEBI:29105"/>
        <note>catalytic</note>
    </ligand>
</feature>
<feature type="binding site" evidence="6">
    <location>
        <position position="104"/>
    </location>
    <ligand>
        <name>Zn(2+)</name>
        <dbReference type="ChEBI" id="CHEBI:29105"/>
        <note>catalytic</note>
    </ligand>
</feature>
<accession>A0ABY3WX89</accession>
<feature type="active site" description="Proton donor" evidence="6">
    <location>
        <position position="76"/>
    </location>
</feature>
<dbReference type="Proteomes" id="UP000829542">
    <property type="component" value="Chromosome"/>
</dbReference>
<dbReference type="InterPro" id="IPR016193">
    <property type="entry name" value="Cytidine_deaminase-like"/>
</dbReference>
<dbReference type="CDD" id="cd01285">
    <property type="entry name" value="nucleoside_deaminase"/>
    <property type="match status" value="1"/>
</dbReference>
<evidence type="ECO:0000256" key="3">
    <source>
        <dbReference type="ARBA" id="ARBA00022801"/>
    </source>
</evidence>
<dbReference type="PANTHER" id="PTHR11079">
    <property type="entry name" value="CYTOSINE DEAMINASE FAMILY MEMBER"/>
    <property type="match status" value="1"/>
</dbReference>
<dbReference type="GO" id="GO:0052717">
    <property type="term" value="F:tRNA-specific adenosine-34 deaminase activity"/>
    <property type="evidence" value="ECO:0007669"/>
    <property type="project" value="UniProtKB-EC"/>
</dbReference>
<evidence type="ECO:0000256" key="6">
    <source>
        <dbReference type="HAMAP-Rule" id="MF_00972"/>
    </source>
</evidence>
<protein>
    <recommendedName>
        <fullName evidence="6">tRNA-specific adenosine deaminase</fullName>
        <ecNumber evidence="6">3.5.4.33</ecNumber>
    </recommendedName>
</protein>
<feature type="binding site" evidence="6">
    <location>
        <position position="74"/>
    </location>
    <ligand>
        <name>Zn(2+)</name>
        <dbReference type="ChEBI" id="CHEBI:29105"/>
        <note>catalytic</note>
    </ligand>
</feature>
<evidence type="ECO:0000256" key="5">
    <source>
        <dbReference type="ARBA" id="ARBA00048045"/>
    </source>
</evidence>
<organism evidence="8 9">
    <name type="scientific">Ignatzschineria rhizosphaerae</name>
    <dbReference type="NCBI Taxonomy" id="2923279"/>
    <lineage>
        <taxon>Bacteria</taxon>
        <taxon>Pseudomonadati</taxon>
        <taxon>Pseudomonadota</taxon>
        <taxon>Gammaproteobacteria</taxon>
        <taxon>Cardiobacteriales</taxon>
        <taxon>Ignatzschineriaceae</taxon>
        <taxon>Ignatzschineria</taxon>
    </lineage>
</organism>
<evidence type="ECO:0000259" key="7">
    <source>
        <dbReference type="PROSITE" id="PS51747"/>
    </source>
</evidence>
<evidence type="ECO:0000313" key="8">
    <source>
        <dbReference type="EMBL" id="UNM95219.1"/>
    </source>
</evidence>
<comment type="function">
    <text evidence="6">Catalyzes the deamination of adenosine to inosine at the wobble position 34 of tRNA(Arg2).</text>
</comment>
<feature type="domain" description="CMP/dCMP-type deaminase" evidence="7">
    <location>
        <begin position="23"/>
        <end position="134"/>
    </location>
</feature>
<reference evidence="8 9" key="1">
    <citation type="submission" date="2022-03" db="EMBL/GenBank/DDBJ databases">
        <title>Ignatzschineria rhizosphaerae HR5S32.</title>
        <authorList>
            <person name="Sun J.Q."/>
            <person name="Feng J.Y."/>
        </authorList>
    </citation>
    <scope>NUCLEOTIDE SEQUENCE [LARGE SCALE GENOMIC DNA]</scope>
    <source>
        <strain evidence="8 9">HR5S32</strain>
    </source>
</reference>
<sequence length="175" mass="19689">MMTHYSQNHPDLEETSMNEEDLTIHQTFMQQALIEAQKAGAIGEVPIGAVIVQDGKIIARGHNRSIIDCDPTAHAEIVAIREACRIMKNYRLPNTILYVTLEPCTMCAGSFLHTRIDTVVYGAGDSRNGALGTNLNVNDYKAFNHKLTIIPRVLQEECSTLIKEFFKERRTKNEE</sequence>
<evidence type="ECO:0000313" key="9">
    <source>
        <dbReference type="Proteomes" id="UP000829542"/>
    </source>
</evidence>
<comment type="catalytic activity">
    <reaction evidence="5 6">
        <text>adenosine(34) in tRNA + H2O + H(+) = inosine(34) in tRNA + NH4(+)</text>
        <dbReference type="Rhea" id="RHEA:43168"/>
        <dbReference type="Rhea" id="RHEA-COMP:10373"/>
        <dbReference type="Rhea" id="RHEA-COMP:10374"/>
        <dbReference type="ChEBI" id="CHEBI:15377"/>
        <dbReference type="ChEBI" id="CHEBI:15378"/>
        <dbReference type="ChEBI" id="CHEBI:28938"/>
        <dbReference type="ChEBI" id="CHEBI:74411"/>
        <dbReference type="ChEBI" id="CHEBI:82852"/>
        <dbReference type="EC" id="3.5.4.33"/>
    </reaction>
</comment>
<keyword evidence="3 6" id="KW-0378">Hydrolase</keyword>
<keyword evidence="4 6" id="KW-0862">Zinc</keyword>
<gene>
    <name evidence="6 8" type="primary">tadA</name>
    <name evidence="8" type="ORF">MMG00_08245</name>
</gene>
<comment type="similarity">
    <text evidence="6">Belongs to the cytidine and deoxycytidylate deaminase family.</text>
</comment>
<name>A0ABY3WX89_9GAMM</name>
<proteinExistence type="inferred from homology"/>
<evidence type="ECO:0000256" key="2">
    <source>
        <dbReference type="ARBA" id="ARBA00022723"/>
    </source>
</evidence>
<evidence type="ECO:0000256" key="1">
    <source>
        <dbReference type="ARBA" id="ARBA00022694"/>
    </source>
</evidence>
<dbReference type="Pfam" id="PF00383">
    <property type="entry name" value="dCMP_cyt_deam_1"/>
    <property type="match status" value="1"/>
</dbReference>
<dbReference type="RefSeq" id="WP_242147247.1">
    <property type="nucleotide sequence ID" value="NZ_CP093379.1"/>
</dbReference>
<evidence type="ECO:0000256" key="4">
    <source>
        <dbReference type="ARBA" id="ARBA00022833"/>
    </source>
</evidence>
<dbReference type="InterPro" id="IPR002125">
    <property type="entry name" value="CMP_dCMP_dom"/>
</dbReference>
<dbReference type="EMBL" id="CP093379">
    <property type="protein sequence ID" value="UNM95219.1"/>
    <property type="molecule type" value="Genomic_DNA"/>
</dbReference>
<dbReference type="HAMAP" id="MF_00972">
    <property type="entry name" value="tRNA_aden_deaminase"/>
    <property type="match status" value="1"/>
</dbReference>
<dbReference type="SUPFAM" id="SSF53927">
    <property type="entry name" value="Cytidine deaminase-like"/>
    <property type="match status" value="1"/>
</dbReference>
<comment type="cofactor">
    <cofactor evidence="6">
        <name>Zn(2+)</name>
        <dbReference type="ChEBI" id="CHEBI:29105"/>
    </cofactor>
    <text evidence="6">Binds 1 zinc ion per subunit.</text>
</comment>
<dbReference type="PANTHER" id="PTHR11079:SF202">
    <property type="entry name" value="TRNA-SPECIFIC ADENOSINE DEAMINASE"/>
    <property type="match status" value="1"/>
</dbReference>
<dbReference type="Gene3D" id="3.40.140.10">
    <property type="entry name" value="Cytidine Deaminase, domain 2"/>
    <property type="match status" value="1"/>
</dbReference>
<comment type="subunit">
    <text evidence="6">Homodimer.</text>
</comment>
<keyword evidence="2 6" id="KW-0479">Metal-binding</keyword>
<dbReference type="NCBIfam" id="NF008113">
    <property type="entry name" value="PRK10860.1"/>
    <property type="match status" value="1"/>
</dbReference>
<keyword evidence="9" id="KW-1185">Reference proteome</keyword>
<dbReference type="PROSITE" id="PS51747">
    <property type="entry name" value="CYT_DCMP_DEAMINASES_2"/>
    <property type="match status" value="1"/>
</dbReference>
<dbReference type="EC" id="3.5.4.33" evidence="6"/>
<dbReference type="InterPro" id="IPR028883">
    <property type="entry name" value="tRNA_aden_deaminase"/>
</dbReference>